<dbReference type="PANTHER" id="PTHR33204">
    <property type="entry name" value="TRANSCRIPTIONAL REGULATOR, MARR FAMILY"/>
    <property type="match status" value="1"/>
</dbReference>
<dbReference type="SUPFAM" id="SSF55718">
    <property type="entry name" value="SCP-like"/>
    <property type="match status" value="1"/>
</dbReference>
<dbReference type="SUPFAM" id="SSF46785">
    <property type="entry name" value="Winged helix' DNA-binding domain"/>
    <property type="match status" value="1"/>
</dbReference>
<evidence type="ECO:0000313" key="5">
    <source>
        <dbReference type="EMBL" id="GIJ16655.1"/>
    </source>
</evidence>
<dbReference type="InterPro" id="IPR036527">
    <property type="entry name" value="SCP2_sterol-bd_dom_sf"/>
</dbReference>
<evidence type="ECO:0000256" key="2">
    <source>
        <dbReference type="ARBA" id="ARBA00023125"/>
    </source>
</evidence>
<dbReference type="PANTHER" id="PTHR33204:SF18">
    <property type="entry name" value="TRANSCRIPTIONAL REGULATORY PROTEIN"/>
    <property type="match status" value="1"/>
</dbReference>
<sequence length="261" mass="28010">MASPSRVWAFSRGSRYAELGDACRAANALDLVGDRWTLIVVRELILGPKRFSDLADAARGITPAVLSDRLRSLQQAGIVEQVMLTEQPHTRAYAATRWGQGLETVVVALGQWYATGPDPDTCGGMTPDAMVLAMRTMAPPVLADLPPIALHLYDARRSDPPVHRYHLTAVDRTLTIQVGFARQPVATVTADSTVWSVILFGSLPLADAERTGGVHVTGDRDVIVRVVGLYLTGQRPTSGYGNLGIATTTGCADERRGIHAG</sequence>
<keyword evidence="6" id="KW-1185">Reference proteome</keyword>
<dbReference type="RefSeq" id="WP_239089010.1">
    <property type="nucleotide sequence ID" value="NZ_BAAAGZ010000012.1"/>
</dbReference>
<keyword evidence="3" id="KW-0804">Transcription</keyword>
<dbReference type="PROSITE" id="PS51118">
    <property type="entry name" value="HTH_HXLR"/>
    <property type="match status" value="1"/>
</dbReference>
<dbReference type="InterPro" id="IPR011991">
    <property type="entry name" value="ArsR-like_HTH"/>
</dbReference>
<dbReference type="EMBL" id="BOPA01000021">
    <property type="protein sequence ID" value="GIJ16655.1"/>
    <property type="molecule type" value="Genomic_DNA"/>
</dbReference>
<evidence type="ECO:0000256" key="1">
    <source>
        <dbReference type="ARBA" id="ARBA00023015"/>
    </source>
</evidence>
<dbReference type="Pfam" id="PF01638">
    <property type="entry name" value="HxlR"/>
    <property type="match status" value="1"/>
</dbReference>
<comment type="caution">
    <text evidence="5">The sequence shown here is derived from an EMBL/GenBank/DDBJ whole genome shotgun (WGS) entry which is preliminary data.</text>
</comment>
<reference evidence="5 6" key="1">
    <citation type="submission" date="2021-01" db="EMBL/GenBank/DDBJ databases">
        <title>Whole genome shotgun sequence of Verrucosispora gifhornensis NBRC 16317.</title>
        <authorList>
            <person name="Komaki H."/>
            <person name="Tamura T."/>
        </authorList>
    </citation>
    <scope>NUCLEOTIDE SEQUENCE [LARGE SCALE GENOMIC DNA]</scope>
    <source>
        <strain evidence="5 6">NBRC 16317</strain>
    </source>
</reference>
<dbReference type="CDD" id="cd00090">
    <property type="entry name" value="HTH_ARSR"/>
    <property type="match status" value="1"/>
</dbReference>
<proteinExistence type="predicted"/>
<dbReference type="Gene3D" id="3.30.1050.10">
    <property type="entry name" value="SCP2 sterol-binding domain"/>
    <property type="match status" value="1"/>
</dbReference>
<dbReference type="InterPro" id="IPR002577">
    <property type="entry name" value="HTH_HxlR"/>
</dbReference>
<evidence type="ECO:0000313" key="6">
    <source>
        <dbReference type="Proteomes" id="UP000647860"/>
    </source>
</evidence>
<dbReference type="Proteomes" id="UP000647860">
    <property type="component" value="Unassembled WGS sequence"/>
</dbReference>
<accession>A0ABQ4IFR6</accession>
<name>A0ABQ4IFR6_9ACTN</name>
<dbReference type="Gene3D" id="1.10.10.10">
    <property type="entry name" value="Winged helix-like DNA-binding domain superfamily/Winged helix DNA-binding domain"/>
    <property type="match status" value="1"/>
</dbReference>
<organism evidence="5 6">
    <name type="scientific">Micromonospora gifhornensis</name>
    <dbReference type="NCBI Taxonomy" id="84594"/>
    <lineage>
        <taxon>Bacteria</taxon>
        <taxon>Bacillati</taxon>
        <taxon>Actinomycetota</taxon>
        <taxon>Actinomycetes</taxon>
        <taxon>Micromonosporales</taxon>
        <taxon>Micromonosporaceae</taxon>
        <taxon>Micromonospora</taxon>
    </lineage>
</organism>
<dbReference type="InterPro" id="IPR036390">
    <property type="entry name" value="WH_DNA-bd_sf"/>
</dbReference>
<keyword evidence="2" id="KW-0238">DNA-binding</keyword>
<gene>
    <name evidence="5" type="ORF">Vgi01_33390</name>
</gene>
<dbReference type="InterPro" id="IPR036388">
    <property type="entry name" value="WH-like_DNA-bd_sf"/>
</dbReference>
<protein>
    <submittedName>
        <fullName evidence="5">Transcriptional regulator</fullName>
    </submittedName>
</protein>
<evidence type="ECO:0000256" key="3">
    <source>
        <dbReference type="ARBA" id="ARBA00023163"/>
    </source>
</evidence>
<evidence type="ECO:0000259" key="4">
    <source>
        <dbReference type="PROSITE" id="PS51118"/>
    </source>
</evidence>
<feature type="domain" description="HTH hxlR-type" evidence="4">
    <location>
        <begin position="23"/>
        <end position="121"/>
    </location>
</feature>
<keyword evidence="1" id="KW-0805">Transcription regulation</keyword>